<gene>
    <name evidence="2" type="ORF">F3Y22_tig00111008pilonHSYRG00203</name>
</gene>
<dbReference type="AlphaFoldDB" id="A0A6A2Z8F3"/>
<dbReference type="InterPro" id="IPR051485">
    <property type="entry name" value="SR-CTD_assoc_factor"/>
</dbReference>
<organism evidence="2 3">
    <name type="scientific">Hibiscus syriacus</name>
    <name type="common">Rose of Sharon</name>
    <dbReference type="NCBI Taxonomy" id="106335"/>
    <lineage>
        <taxon>Eukaryota</taxon>
        <taxon>Viridiplantae</taxon>
        <taxon>Streptophyta</taxon>
        <taxon>Embryophyta</taxon>
        <taxon>Tracheophyta</taxon>
        <taxon>Spermatophyta</taxon>
        <taxon>Magnoliopsida</taxon>
        <taxon>eudicotyledons</taxon>
        <taxon>Gunneridae</taxon>
        <taxon>Pentapetalae</taxon>
        <taxon>rosids</taxon>
        <taxon>malvids</taxon>
        <taxon>Malvales</taxon>
        <taxon>Malvaceae</taxon>
        <taxon>Malvoideae</taxon>
        <taxon>Hibiscus</taxon>
    </lineage>
</organism>
<keyword evidence="3" id="KW-1185">Reference proteome</keyword>
<reference evidence="2" key="1">
    <citation type="submission" date="2019-09" db="EMBL/GenBank/DDBJ databases">
        <title>Draft genome information of white flower Hibiscus syriacus.</title>
        <authorList>
            <person name="Kim Y.-M."/>
        </authorList>
    </citation>
    <scope>NUCLEOTIDE SEQUENCE [LARGE SCALE GENOMIC DNA]</scope>
    <source>
        <strain evidence="2">YM2019G1</strain>
    </source>
</reference>
<dbReference type="Proteomes" id="UP000436088">
    <property type="component" value="Unassembled WGS sequence"/>
</dbReference>
<sequence length="71" mass="8138">MTSFSITRKKTPFQKHREEEEAKKKREEDETARLYEEFVASFQGDNAPGSKAFVRGGTINPNEKFKPNSEG</sequence>
<dbReference type="GO" id="GO:0005634">
    <property type="term" value="C:nucleus"/>
    <property type="evidence" value="ECO:0007669"/>
    <property type="project" value="TreeGrafter"/>
</dbReference>
<accession>A0A6A2Z8F3</accession>
<feature type="region of interest" description="Disordered" evidence="1">
    <location>
        <begin position="45"/>
        <end position="71"/>
    </location>
</feature>
<evidence type="ECO:0000313" key="2">
    <source>
        <dbReference type="EMBL" id="KAE8687796.1"/>
    </source>
</evidence>
<dbReference type="PANTHER" id="PTHR23140:SF0">
    <property type="entry name" value="U2 SNRNP-ASSOCIATED SURP MOTIF-CONTAINING PROTEIN"/>
    <property type="match status" value="1"/>
</dbReference>
<evidence type="ECO:0000313" key="3">
    <source>
        <dbReference type="Proteomes" id="UP000436088"/>
    </source>
</evidence>
<protein>
    <submittedName>
        <fullName evidence="2">Uncharacterized protein</fullName>
    </submittedName>
</protein>
<dbReference type="PANTHER" id="PTHR23140">
    <property type="entry name" value="RNA PROCESSING PROTEIN LD23810P"/>
    <property type="match status" value="1"/>
</dbReference>
<evidence type="ECO:0000256" key="1">
    <source>
        <dbReference type="SAM" id="MobiDB-lite"/>
    </source>
</evidence>
<feature type="region of interest" description="Disordered" evidence="1">
    <location>
        <begin position="1"/>
        <end position="30"/>
    </location>
</feature>
<proteinExistence type="predicted"/>
<dbReference type="GO" id="GO:0003723">
    <property type="term" value="F:RNA binding"/>
    <property type="evidence" value="ECO:0007669"/>
    <property type="project" value="TreeGrafter"/>
</dbReference>
<dbReference type="EMBL" id="VEPZ02001200">
    <property type="protein sequence ID" value="KAE8687796.1"/>
    <property type="molecule type" value="Genomic_DNA"/>
</dbReference>
<comment type="caution">
    <text evidence="2">The sequence shown here is derived from an EMBL/GenBank/DDBJ whole genome shotgun (WGS) entry which is preliminary data.</text>
</comment>
<feature type="compositionally biased region" description="Basic and acidic residues" evidence="1">
    <location>
        <begin position="15"/>
        <end position="30"/>
    </location>
</feature>
<name>A0A6A2Z8F3_HIBSY</name>